<evidence type="ECO:0000256" key="1">
    <source>
        <dbReference type="SAM" id="Phobius"/>
    </source>
</evidence>
<keyword evidence="1" id="KW-0812">Transmembrane</keyword>
<organism evidence="2 3">
    <name type="scientific">Tritrichomonas musculus</name>
    <dbReference type="NCBI Taxonomy" id="1915356"/>
    <lineage>
        <taxon>Eukaryota</taxon>
        <taxon>Metamonada</taxon>
        <taxon>Parabasalia</taxon>
        <taxon>Tritrichomonadida</taxon>
        <taxon>Tritrichomonadidae</taxon>
        <taxon>Tritrichomonas</taxon>
    </lineage>
</organism>
<feature type="transmembrane region" description="Helical" evidence="1">
    <location>
        <begin position="168"/>
        <end position="190"/>
    </location>
</feature>
<sequence>MLYSLLLPSSKEKKIAFSSIISLQKGIENCLINIERIYKDSFQNFYFENQSYPVIFKTHWLNGSITESADIEISTDLFHHISSFGIFSAFMLMIEDGDITGCTQWSFEFNVHAGLGSYLFYLEPKLKRSWCPSYIVNSSPTKSISIPHHNFASTPYFERKNLSLYSYLVKYGTLLLSISTFYLISLLISLSRVFKLHKKLMQTDPQYEDMTPYEQFHSTIGFWKLIGVLTEVVMILGSVSFLNDSLSFTQFISPRTRIIFGFSALFSITTVVQWLHFIPSCYCIVLIIRQAFGTLLLVVIGIFPIAISMAFVAIFLFGYASEVTESIVTLLENLLSITFGDMISDFYLAFTDGSSVYNALSFVFATISTAVAMWLFFTSFTAQMASIYIDNVSHLIMGDNENKEEE</sequence>
<evidence type="ECO:0000313" key="3">
    <source>
        <dbReference type="Proteomes" id="UP001470230"/>
    </source>
</evidence>
<dbReference type="EMBL" id="JAPFFF010000037">
    <property type="protein sequence ID" value="KAK8842787.1"/>
    <property type="molecule type" value="Genomic_DNA"/>
</dbReference>
<reference evidence="2 3" key="1">
    <citation type="submission" date="2024-04" db="EMBL/GenBank/DDBJ databases">
        <title>Tritrichomonas musculus Genome.</title>
        <authorList>
            <person name="Alves-Ferreira E."/>
            <person name="Grigg M."/>
            <person name="Lorenzi H."/>
            <person name="Galac M."/>
        </authorList>
    </citation>
    <scope>NUCLEOTIDE SEQUENCE [LARGE SCALE GENOMIC DNA]</scope>
    <source>
        <strain evidence="2 3">EAF2021</strain>
    </source>
</reference>
<protein>
    <recommendedName>
        <fullName evidence="4">Polycystin cation channel PKD1/PKD2 domain-containing protein</fullName>
    </recommendedName>
</protein>
<dbReference type="Proteomes" id="UP001470230">
    <property type="component" value="Unassembled WGS sequence"/>
</dbReference>
<feature type="transmembrane region" description="Helical" evidence="1">
    <location>
        <begin position="220"/>
        <end position="242"/>
    </location>
</feature>
<feature type="transmembrane region" description="Helical" evidence="1">
    <location>
        <begin position="356"/>
        <end position="377"/>
    </location>
</feature>
<proteinExistence type="predicted"/>
<accession>A0ABR2HAK9</accession>
<feature type="transmembrane region" description="Helical" evidence="1">
    <location>
        <begin position="294"/>
        <end position="318"/>
    </location>
</feature>
<feature type="transmembrane region" description="Helical" evidence="1">
    <location>
        <begin position="262"/>
        <end position="288"/>
    </location>
</feature>
<gene>
    <name evidence="2" type="ORF">M9Y10_025652</name>
</gene>
<keyword evidence="1" id="KW-1133">Transmembrane helix</keyword>
<evidence type="ECO:0008006" key="4">
    <source>
        <dbReference type="Google" id="ProtNLM"/>
    </source>
</evidence>
<keyword evidence="1" id="KW-0472">Membrane</keyword>
<comment type="caution">
    <text evidence="2">The sequence shown here is derived from an EMBL/GenBank/DDBJ whole genome shotgun (WGS) entry which is preliminary data.</text>
</comment>
<keyword evidence="3" id="KW-1185">Reference proteome</keyword>
<evidence type="ECO:0000313" key="2">
    <source>
        <dbReference type="EMBL" id="KAK8842787.1"/>
    </source>
</evidence>
<name>A0ABR2HAK9_9EUKA</name>